<comment type="similarity">
    <text evidence="2">Belongs to the class-II pyridoxal-phosphate-dependent aminotransferase family.</text>
</comment>
<name>A0AAN7TN38_9PEZI</name>
<evidence type="ECO:0000256" key="4">
    <source>
        <dbReference type="ARBA" id="ARBA00022898"/>
    </source>
</evidence>
<gene>
    <name evidence="6" type="ORF">LTR62_001500</name>
</gene>
<dbReference type="AlphaFoldDB" id="A0AAN7TN38"/>
<dbReference type="InterPro" id="IPR004839">
    <property type="entry name" value="Aminotransferase_I/II_large"/>
</dbReference>
<evidence type="ECO:0000256" key="3">
    <source>
        <dbReference type="ARBA" id="ARBA00022679"/>
    </source>
</evidence>
<dbReference type="PROSITE" id="PS00599">
    <property type="entry name" value="AA_TRANSFER_CLASS_2"/>
    <property type="match status" value="1"/>
</dbReference>
<evidence type="ECO:0000259" key="5">
    <source>
        <dbReference type="Pfam" id="PF00155"/>
    </source>
</evidence>
<dbReference type="InterPro" id="IPR015424">
    <property type="entry name" value="PyrdxlP-dep_Trfase"/>
</dbReference>
<sequence>MGADKEHIVVATRELSSSNCSTLGNDAEGDTKEGAEHNVLKLRNTQQTRTEPRITALGKGKELIGFSYGCARTYLSDLPTRHRSRSKQGDFVHYVVQPWYEWFGRNKRITTTPSLNTIRLMSSSQSHEDDTLINGGSFNYAGMYSMPAGYEELHRMCLQTLPIMGRDTPLIEQALRKEVMEFWNVDCCYTTPTGYQSNILALPAILDADWLVLMDEKSHSSIITAARLADVGDRFRFKHNDMHELEQLLKVAATKQYSNVMVVVEGLYSLDGNLPDLGGLNRLKARYNFVLLCDEAHSFLSIGTTGRGCQEWWNDTHKSDSVPEDLIDIRTTTLSKAIGGVGGLVCAKQQFSERLKSRDAELRTQGESLSTPAMLQALDELKRAGVVVYGESTMPILPVHGGRPTKASRLSYELRKHGVAATPFSKPAVPMWQSRVRIGMSAEFTDVQVDTLVEAIVQSCAAAGISKDAVGHTSRHSFAQYLRGSTLHVSPYGLELEKQTVLDSLSKLLASQRTSCYAPTPGCEASITSLTRSTGAVRKAGHKARHEFGLGSGSSRWILGTYPTHLEVEALICTATKQTAAMTYTNTEAGLMSTTAALLRPIKGRRTHLLLRPADASQAIVDGFAISRQNRTTRHAVYDGLDIMLQMVKSALCSSSHITLIIDLAHTPEDHLSAVAQHLKQWRGNMKQVTIFLANVNIARMCTTTTSCNVTDFMALLGTRAANVLLFGSFYNTFGLNGAFLAGDKAIIEELRYSSRCYVFTAAPAPYMMAMVSAAIAQHLRLLPSQVVSTKLLGAEAE</sequence>
<keyword evidence="4" id="KW-0663">Pyridoxal phosphate</keyword>
<dbReference type="EMBL" id="JAVRRL010000013">
    <property type="protein sequence ID" value="KAK5115300.1"/>
    <property type="molecule type" value="Genomic_DNA"/>
</dbReference>
<proteinExistence type="inferred from homology"/>
<evidence type="ECO:0000256" key="2">
    <source>
        <dbReference type="ARBA" id="ARBA00008392"/>
    </source>
</evidence>
<dbReference type="InterPro" id="IPR050087">
    <property type="entry name" value="AON_synthase_class-II"/>
</dbReference>
<dbReference type="GO" id="GO:0030170">
    <property type="term" value="F:pyridoxal phosphate binding"/>
    <property type="evidence" value="ECO:0007669"/>
    <property type="project" value="InterPro"/>
</dbReference>
<dbReference type="GO" id="GO:0004758">
    <property type="term" value="F:serine C-palmitoyltransferase activity"/>
    <property type="evidence" value="ECO:0007669"/>
    <property type="project" value="UniProtKB-EC"/>
</dbReference>
<evidence type="ECO:0000313" key="6">
    <source>
        <dbReference type="EMBL" id="KAK5115300.1"/>
    </source>
</evidence>
<protein>
    <recommendedName>
        <fullName evidence="5">Aminotransferase class I/classII large domain-containing protein</fullName>
    </recommendedName>
</protein>
<reference evidence="6" key="1">
    <citation type="submission" date="2023-08" db="EMBL/GenBank/DDBJ databases">
        <title>Black Yeasts Isolated from many extreme environments.</title>
        <authorList>
            <person name="Coleine C."/>
            <person name="Stajich J.E."/>
            <person name="Selbmann L."/>
        </authorList>
    </citation>
    <scope>NUCLEOTIDE SEQUENCE</scope>
    <source>
        <strain evidence="6">CCFEE 5401</strain>
    </source>
</reference>
<dbReference type="PANTHER" id="PTHR13693">
    <property type="entry name" value="CLASS II AMINOTRANSFERASE/8-AMINO-7-OXONONANOATE SYNTHASE"/>
    <property type="match status" value="1"/>
</dbReference>
<evidence type="ECO:0000313" key="7">
    <source>
        <dbReference type="Proteomes" id="UP001310890"/>
    </source>
</evidence>
<evidence type="ECO:0000256" key="1">
    <source>
        <dbReference type="ARBA" id="ARBA00001933"/>
    </source>
</evidence>
<keyword evidence="3" id="KW-0808">Transferase</keyword>
<dbReference type="InterPro" id="IPR015421">
    <property type="entry name" value="PyrdxlP-dep_Trfase_major"/>
</dbReference>
<dbReference type="Gene3D" id="3.40.640.10">
    <property type="entry name" value="Type I PLP-dependent aspartate aminotransferase-like (Major domain)"/>
    <property type="match status" value="2"/>
</dbReference>
<dbReference type="InterPro" id="IPR001917">
    <property type="entry name" value="Aminotrans_II_pyridoxalP_BS"/>
</dbReference>
<comment type="caution">
    <text evidence="6">The sequence shown here is derived from an EMBL/GenBank/DDBJ whole genome shotgun (WGS) entry which is preliminary data.</text>
</comment>
<organism evidence="6 7">
    <name type="scientific">Meristemomyces frigidus</name>
    <dbReference type="NCBI Taxonomy" id="1508187"/>
    <lineage>
        <taxon>Eukaryota</taxon>
        <taxon>Fungi</taxon>
        <taxon>Dikarya</taxon>
        <taxon>Ascomycota</taxon>
        <taxon>Pezizomycotina</taxon>
        <taxon>Dothideomycetes</taxon>
        <taxon>Dothideomycetidae</taxon>
        <taxon>Mycosphaerellales</taxon>
        <taxon>Teratosphaeriaceae</taxon>
        <taxon>Meristemomyces</taxon>
    </lineage>
</organism>
<accession>A0AAN7TN38</accession>
<comment type="cofactor">
    <cofactor evidence="1">
        <name>pyridoxal 5'-phosphate</name>
        <dbReference type="ChEBI" id="CHEBI:597326"/>
    </cofactor>
</comment>
<dbReference type="Pfam" id="PF00155">
    <property type="entry name" value="Aminotran_1_2"/>
    <property type="match status" value="2"/>
</dbReference>
<feature type="domain" description="Aminotransferase class I/classII large" evidence="5">
    <location>
        <begin position="379"/>
        <end position="456"/>
    </location>
</feature>
<feature type="domain" description="Aminotransferase class I/classII large" evidence="5">
    <location>
        <begin position="173"/>
        <end position="377"/>
    </location>
</feature>
<dbReference type="SUPFAM" id="SSF53383">
    <property type="entry name" value="PLP-dependent transferases"/>
    <property type="match status" value="2"/>
</dbReference>
<dbReference type="Proteomes" id="UP001310890">
    <property type="component" value="Unassembled WGS sequence"/>
</dbReference>